<dbReference type="InterPro" id="IPR047153">
    <property type="entry name" value="TRIM45/56/19-like"/>
</dbReference>
<keyword evidence="2" id="KW-0862">Zinc</keyword>
<dbReference type="PROSITE" id="PS50119">
    <property type="entry name" value="ZF_BBOX"/>
    <property type="match status" value="1"/>
</dbReference>
<dbReference type="GO" id="GO:0061630">
    <property type="term" value="F:ubiquitin protein ligase activity"/>
    <property type="evidence" value="ECO:0007669"/>
    <property type="project" value="TreeGrafter"/>
</dbReference>
<dbReference type="PROSITE" id="PS51125">
    <property type="entry name" value="NHL"/>
    <property type="match status" value="1"/>
</dbReference>
<evidence type="ECO:0000313" key="6">
    <source>
        <dbReference type="Proteomes" id="UP000828390"/>
    </source>
</evidence>
<dbReference type="SUPFAM" id="SSF101898">
    <property type="entry name" value="NHL repeat"/>
    <property type="match status" value="1"/>
</dbReference>
<dbReference type="AlphaFoldDB" id="A0A9D4MPU0"/>
<evidence type="ECO:0000256" key="3">
    <source>
        <dbReference type="PROSITE-ProRule" id="PRU00504"/>
    </source>
</evidence>
<dbReference type="InterPro" id="IPR011042">
    <property type="entry name" value="6-blade_b-propeller_TolB-like"/>
</dbReference>
<evidence type="ECO:0000256" key="2">
    <source>
        <dbReference type="PROSITE-ProRule" id="PRU00024"/>
    </source>
</evidence>
<dbReference type="InterPro" id="IPR000315">
    <property type="entry name" value="Znf_B-box"/>
</dbReference>
<proteinExistence type="predicted"/>
<keyword evidence="2" id="KW-0863">Zinc-finger</keyword>
<organism evidence="5 6">
    <name type="scientific">Dreissena polymorpha</name>
    <name type="common">Zebra mussel</name>
    <name type="synonym">Mytilus polymorpha</name>
    <dbReference type="NCBI Taxonomy" id="45954"/>
    <lineage>
        <taxon>Eukaryota</taxon>
        <taxon>Metazoa</taxon>
        <taxon>Spiralia</taxon>
        <taxon>Lophotrochozoa</taxon>
        <taxon>Mollusca</taxon>
        <taxon>Bivalvia</taxon>
        <taxon>Autobranchia</taxon>
        <taxon>Heteroconchia</taxon>
        <taxon>Euheterodonta</taxon>
        <taxon>Imparidentia</taxon>
        <taxon>Neoheterodontei</taxon>
        <taxon>Myida</taxon>
        <taxon>Dreissenoidea</taxon>
        <taxon>Dreissenidae</taxon>
        <taxon>Dreissena</taxon>
    </lineage>
</organism>
<dbReference type="Gene3D" id="3.30.160.60">
    <property type="entry name" value="Classic Zinc Finger"/>
    <property type="match status" value="1"/>
</dbReference>
<dbReference type="GO" id="GO:0008270">
    <property type="term" value="F:zinc ion binding"/>
    <property type="evidence" value="ECO:0007669"/>
    <property type="project" value="UniProtKB-KW"/>
</dbReference>
<evidence type="ECO:0000313" key="5">
    <source>
        <dbReference type="EMBL" id="KAH3879784.1"/>
    </source>
</evidence>
<dbReference type="PANTHER" id="PTHR25462">
    <property type="entry name" value="BONUS, ISOFORM C-RELATED"/>
    <property type="match status" value="1"/>
</dbReference>
<dbReference type="SUPFAM" id="SSF57845">
    <property type="entry name" value="B-box zinc-binding domain"/>
    <property type="match status" value="1"/>
</dbReference>
<name>A0A9D4MPU0_DREPO</name>
<dbReference type="EMBL" id="JAIWYP010000001">
    <property type="protein sequence ID" value="KAH3879784.1"/>
    <property type="molecule type" value="Genomic_DNA"/>
</dbReference>
<comment type="caution">
    <text evidence="5">The sequence shown here is derived from an EMBL/GenBank/DDBJ whole genome shotgun (WGS) entry which is preliminary data.</text>
</comment>
<gene>
    <name evidence="5" type="ORF">DPMN_003690</name>
</gene>
<dbReference type="Proteomes" id="UP000828390">
    <property type="component" value="Unassembled WGS sequence"/>
</dbReference>
<keyword evidence="1" id="KW-0677">Repeat</keyword>
<keyword evidence="6" id="KW-1185">Reference proteome</keyword>
<evidence type="ECO:0000259" key="4">
    <source>
        <dbReference type="PROSITE" id="PS50119"/>
    </source>
</evidence>
<keyword evidence="2" id="KW-0479">Metal-binding</keyword>
<reference evidence="5" key="1">
    <citation type="journal article" date="2019" name="bioRxiv">
        <title>The Genome of the Zebra Mussel, Dreissena polymorpha: A Resource for Invasive Species Research.</title>
        <authorList>
            <person name="McCartney M.A."/>
            <person name="Auch B."/>
            <person name="Kono T."/>
            <person name="Mallez S."/>
            <person name="Zhang Y."/>
            <person name="Obille A."/>
            <person name="Becker A."/>
            <person name="Abrahante J.E."/>
            <person name="Garbe J."/>
            <person name="Badalamenti J.P."/>
            <person name="Herman A."/>
            <person name="Mangelson H."/>
            <person name="Liachko I."/>
            <person name="Sullivan S."/>
            <person name="Sone E.D."/>
            <person name="Koren S."/>
            <person name="Silverstein K.A.T."/>
            <person name="Beckman K.B."/>
            <person name="Gohl D.M."/>
        </authorList>
    </citation>
    <scope>NUCLEOTIDE SEQUENCE</scope>
    <source>
        <strain evidence="5">Duluth1</strain>
        <tissue evidence="5">Whole animal</tissue>
    </source>
</reference>
<protein>
    <recommendedName>
        <fullName evidence="4">B box-type domain-containing protein</fullName>
    </recommendedName>
</protein>
<feature type="repeat" description="NHL" evidence="3">
    <location>
        <begin position="311"/>
        <end position="340"/>
    </location>
</feature>
<dbReference type="InterPro" id="IPR001258">
    <property type="entry name" value="NHL_repeat"/>
</dbReference>
<dbReference type="PANTHER" id="PTHR25462:SF291">
    <property type="entry name" value="E3 UBIQUITIN-PROTEIN LIGASE TRIM45"/>
    <property type="match status" value="1"/>
</dbReference>
<feature type="domain" description="B box-type" evidence="4">
    <location>
        <begin position="79"/>
        <end position="121"/>
    </location>
</feature>
<accession>A0A9D4MPU0</accession>
<evidence type="ECO:0000256" key="1">
    <source>
        <dbReference type="ARBA" id="ARBA00022737"/>
    </source>
</evidence>
<reference evidence="5" key="2">
    <citation type="submission" date="2020-11" db="EMBL/GenBank/DDBJ databases">
        <authorList>
            <person name="McCartney M.A."/>
            <person name="Auch B."/>
            <person name="Kono T."/>
            <person name="Mallez S."/>
            <person name="Becker A."/>
            <person name="Gohl D.M."/>
            <person name="Silverstein K.A.T."/>
            <person name="Koren S."/>
            <person name="Bechman K.B."/>
            <person name="Herman A."/>
            <person name="Abrahante J.E."/>
            <person name="Garbe J."/>
        </authorList>
    </citation>
    <scope>NUCLEOTIDE SEQUENCE</scope>
    <source>
        <strain evidence="5">Duluth1</strain>
        <tissue evidence="5">Whole animal</tissue>
    </source>
</reference>
<dbReference type="Gene3D" id="2.120.10.30">
    <property type="entry name" value="TolB, C-terminal domain"/>
    <property type="match status" value="1"/>
</dbReference>
<sequence>MATSGISRNSDVVMYYCCTICKTERSVEIDADFYCEKCLKYFCRTCINSHRQHGWWFYKESPYGKDKIRKWPLSKKMETSLLICIIHKREKLTMFCPDHNHLCCSQCVELIHRRCLQVTPLPQAASGKSTNFKNLSVRTENTLSQMKQCQTYQEDRMMSLKVSYKEHERLIVDGLRVNIVSYLRQCETSTVNTTHEYMQYPISEMREKIKYLLADFEKSTIKEKKEELNLKQAPLKVVRNSCIRLHYELFHLHVAIPKVLGKELSFIASKKCLENIQQSNIFIKENFPNHVFTVNGKSVHNVKMPSESSACHITAVCALPNGQVLVADYYNERVKLLNQQYQVVSHLDVRDGFIHDMCLITPTEVAVAMSKYEVQFITVSQSQIAKGRNLKLQHRCRGIAHNQGDLYICSGTALYKFTLSGELVCRLYEDSSADLTVFKCAVSPTGDRLYITSHWQHKLLTLARDGTLLATYTNPALVYPSGLHVTPAGQVLVCGAWSHTVLQVDREGESKLANLATWGDGVRWPESCVHLLLTDVGDKHDAEDGRKDGRTEGPTDNAKTISLRLWRGMIKTTAPLLPLDLRPQRFCLALKRDVIAALMLLSFSKTEYHILNSP</sequence>